<evidence type="ECO:0000313" key="1">
    <source>
        <dbReference type="EMBL" id="CDW26587.1"/>
    </source>
</evidence>
<name>A0A0K2TLQ2_LEPSM</name>
<proteinExistence type="predicted"/>
<sequence length="42" mass="4767">MQKNPGTSLDELLFTYRSTPLSRGNSTAQLLFSMPMRNHLNV</sequence>
<accession>A0A0K2TLQ2</accession>
<dbReference type="AlphaFoldDB" id="A0A0K2TLQ2"/>
<reference evidence="1" key="1">
    <citation type="submission" date="2014-05" db="EMBL/GenBank/DDBJ databases">
        <authorList>
            <person name="Chronopoulou M."/>
        </authorList>
    </citation>
    <scope>NUCLEOTIDE SEQUENCE</scope>
    <source>
        <tissue evidence="1">Whole organism</tissue>
    </source>
</reference>
<protein>
    <submittedName>
        <fullName evidence="1">Putative LOC101850970 [Aplysia californica]</fullName>
    </submittedName>
</protein>
<organism evidence="1">
    <name type="scientific">Lepeophtheirus salmonis</name>
    <name type="common">Salmon louse</name>
    <name type="synonym">Caligus salmonis</name>
    <dbReference type="NCBI Taxonomy" id="72036"/>
    <lineage>
        <taxon>Eukaryota</taxon>
        <taxon>Metazoa</taxon>
        <taxon>Ecdysozoa</taxon>
        <taxon>Arthropoda</taxon>
        <taxon>Crustacea</taxon>
        <taxon>Multicrustacea</taxon>
        <taxon>Hexanauplia</taxon>
        <taxon>Copepoda</taxon>
        <taxon>Siphonostomatoida</taxon>
        <taxon>Caligidae</taxon>
        <taxon>Lepeophtheirus</taxon>
    </lineage>
</organism>
<dbReference type="EMBL" id="HACA01009226">
    <property type="protein sequence ID" value="CDW26587.1"/>
    <property type="molecule type" value="Transcribed_RNA"/>
</dbReference>